<proteinExistence type="predicted"/>
<name>A0ABP0PV90_9DINO</name>
<evidence type="ECO:0000313" key="2">
    <source>
        <dbReference type="Proteomes" id="UP001642464"/>
    </source>
</evidence>
<protein>
    <submittedName>
        <fullName evidence="1">FO synthase subunit 1</fullName>
    </submittedName>
</protein>
<dbReference type="Proteomes" id="UP001642464">
    <property type="component" value="Unassembled WGS sequence"/>
</dbReference>
<organism evidence="1 2">
    <name type="scientific">Durusdinium trenchii</name>
    <dbReference type="NCBI Taxonomy" id="1381693"/>
    <lineage>
        <taxon>Eukaryota</taxon>
        <taxon>Sar</taxon>
        <taxon>Alveolata</taxon>
        <taxon>Dinophyceae</taxon>
        <taxon>Suessiales</taxon>
        <taxon>Symbiodiniaceae</taxon>
        <taxon>Durusdinium</taxon>
    </lineage>
</organism>
<sequence>MASPPVDLRYLERPLQRVSGDSRRAQVVSFLEGLYSSVPETLPDVKDDTMEITFDGSGAADSEDAYADALSLTRDDLTSVTAPTRGTKRIRTKIKSVRMNEGRHPLHSGLEVRWLPPGSIKDYWEQLRASDEEENISFSYFWRVWYEDYPHMKFRQKTMHSVCGTCLRHRNLIRGLGSHVLARRRQIQEYTAHLRAQYRDRVEYWSRRGAARLKSTSLCLIIDPMDQSKLEQSGVRLSDCDLRIQSDNTVANTPMDFQSILVDFLAKGFIAEGLPVTVKGLNGLGANPDRKKDADSYIANSRNRMIVQAAASAWANGVPWAEALNIATDAIQRACPKAKPLPRKIPKNRR</sequence>
<gene>
    <name evidence="1" type="ORF">SCF082_LOCUS38137</name>
</gene>
<keyword evidence="2" id="KW-1185">Reference proteome</keyword>
<accession>A0ABP0PV90</accession>
<evidence type="ECO:0000313" key="1">
    <source>
        <dbReference type="EMBL" id="CAK9079950.1"/>
    </source>
</evidence>
<comment type="caution">
    <text evidence="1">The sequence shown here is derived from an EMBL/GenBank/DDBJ whole genome shotgun (WGS) entry which is preliminary data.</text>
</comment>
<reference evidence="1 2" key="1">
    <citation type="submission" date="2024-02" db="EMBL/GenBank/DDBJ databases">
        <authorList>
            <person name="Chen Y."/>
            <person name="Shah S."/>
            <person name="Dougan E. K."/>
            <person name="Thang M."/>
            <person name="Chan C."/>
        </authorList>
    </citation>
    <scope>NUCLEOTIDE SEQUENCE [LARGE SCALE GENOMIC DNA]</scope>
</reference>
<dbReference type="EMBL" id="CAXAMM010038671">
    <property type="protein sequence ID" value="CAK9079950.1"/>
    <property type="molecule type" value="Genomic_DNA"/>
</dbReference>